<feature type="domain" description="Peptidase M12A" evidence="15">
    <location>
        <begin position="76"/>
        <end position="272"/>
    </location>
</feature>
<dbReference type="AlphaFoldDB" id="A0A2G9PR47"/>
<dbReference type="PANTHER" id="PTHR10127:SF899">
    <property type="entry name" value="ASTACIN-LIKE METALLOENDOPEPTIDASE-RELATED"/>
    <property type="match status" value="1"/>
</dbReference>
<keyword evidence="8" id="KW-0865">Zymogen</keyword>
<evidence type="ECO:0000256" key="1">
    <source>
        <dbReference type="ARBA" id="ARBA00022490"/>
    </source>
</evidence>
<dbReference type="GO" id="GO:0006508">
    <property type="term" value="P:proteolysis"/>
    <property type="evidence" value="ECO:0007669"/>
    <property type="project" value="UniProtKB-KW"/>
</dbReference>
<accession>A0A2G9PR47</accession>
<feature type="binding site" evidence="12">
    <location>
        <position position="175"/>
    </location>
    <ligand>
        <name>Zn(2+)</name>
        <dbReference type="ChEBI" id="CHEBI:29105"/>
        <note>catalytic</note>
    </ligand>
</feature>
<dbReference type="SUPFAM" id="SSF49854">
    <property type="entry name" value="Spermadhesin, CUB domain"/>
    <property type="match status" value="2"/>
</dbReference>
<organism evidence="16 17">
    <name type="scientific">Aquarana catesbeiana</name>
    <name type="common">American bullfrog</name>
    <name type="synonym">Rana catesbeiana</name>
    <dbReference type="NCBI Taxonomy" id="8400"/>
    <lineage>
        <taxon>Eukaryota</taxon>
        <taxon>Metazoa</taxon>
        <taxon>Chordata</taxon>
        <taxon>Craniata</taxon>
        <taxon>Vertebrata</taxon>
        <taxon>Euteleostomi</taxon>
        <taxon>Amphibia</taxon>
        <taxon>Batrachia</taxon>
        <taxon>Anura</taxon>
        <taxon>Neobatrachia</taxon>
        <taxon>Ranoidea</taxon>
        <taxon>Ranidae</taxon>
        <taxon>Aquarana</taxon>
    </lineage>
</organism>
<dbReference type="GO" id="GO:0004222">
    <property type="term" value="F:metalloendopeptidase activity"/>
    <property type="evidence" value="ECO:0007669"/>
    <property type="project" value="UniProtKB-UniRule"/>
</dbReference>
<evidence type="ECO:0000256" key="2">
    <source>
        <dbReference type="ARBA" id="ARBA00022670"/>
    </source>
</evidence>
<keyword evidence="6 12" id="KW-0862">Zinc</keyword>
<keyword evidence="7 12" id="KW-0482">Metalloprotease</keyword>
<dbReference type="Gene3D" id="3.40.390.10">
    <property type="entry name" value="Collagenase (Catalytic Domain)"/>
    <property type="match status" value="1"/>
</dbReference>
<dbReference type="CDD" id="cd00041">
    <property type="entry name" value="CUB"/>
    <property type="match status" value="1"/>
</dbReference>
<evidence type="ECO:0000313" key="17">
    <source>
        <dbReference type="Proteomes" id="UP000228934"/>
    </source>
</evidence>
<dbReference type="Proteomes" id="UP000228934">
    <property type="component" value="Unassembled WGS sequence"/>
</dbReference>
<comment type="caution">
    <text evidence="11">Lacks conserved residue(s) required for the propagation of feature annotation.</text>
</comment>
<evidence type="ECO:0000256" key="7">
    <source>
        <dbReference type="ARBA" id="ARBA00023049"/>
    </source>
</evidence>
<dbReference type="PANTHER" id="PTHR10127">
    <property type="entry name" value="DISCOIDIN, CUB, EGF, LAMININ , AND ZINC METALLOPROTEASE DOMAIN CONTAINING"/>
    <property type="match status" value="1"/>
</dbReference>
<dbReference type="InterPro" id="IPR006026">
    <property type="entry name" value="Peptidase_Metallo"/>
</dbReference>
<evidence type="ECO:0000256" key="12">
    <source>
        <dbReference type="PROSITE-ProRule" id="PRU01211"/>
    </source>
</evidence>
<evidence type="ECO:0000256" key="3">
    <source>
        <dbReference type="ARBA" id="ARBA00022723"/>
    </source>
</evidence>
<dbReference type="SUPFAM" id="SSF55486">
    <property type="entry name" value="Metalloproteases ('zincins'), catalytic domain"/>
    <property type="match status" value="1"/>
</dbReference>
<dbReference type="SMART" id="SM00235">
    <property type="entry name" value="ZnMc"/>
    <property type="match status" value="1"/>
</dbReference>
<dbReference type="InterPro" id="IPR017370">
    <property type="entry name" value="Hatching_enzyme_Uvs2-like"/>
</dbReference>
<comment type="cofactor">
    <cofactor evidence="12 13">
        <name>Zn(2+)</name>
        <dbReference type="ChEBI" id="CHEBI:29105"/>
    </cofactor>
    <text evidence="12 13">Binds 1 zinc ion per subunit.</text>
</comment>
<feature type="chain" id="PRO_5013424083" description="Metalloendopeptidase" evidence="13">
    <location>
        <begin position="20"/>
        <end position="433"/>
    </location>
</feature>
<evidence type="ECO:0000256" key="8">
    <source>
        <dbReference type="ARBA" id="ARBA00023145"/>
    </source>
</evidence>
<feature type="active site" evidence="12">
    <location>
        <position position="172"/>
    </location>
</feature>
<dbReference type="PROSITE" id="PS01180">
    <property type="entry name" value="CUB"/>
    <property type="match status" value="1"/>
</dbReference>
<evidence type="ECO:0000256" key="10">
    <source>
        <dbReference type="ARBA" id="ARBA00037865"/>
    </source>
</evidence>
<sequence>MNEKVLLLLLGCVTGLVTSLPLSEPLQNLIPGMKEYATMSEGSEVPQVIFTKIIQANKDIDTPMHGGDIRIRTGRSATNCTSCLWPKFEDGTVPVPYSINVDFSPSELKTIMNAMDEFETLTCVRFVPHTTEEDYLNITATDGCSSFIGKQGKSQAVSLADGCIYKGVVQHELDHALGFYHEHTRSDRDKYVDIKFQYISKEHWSNFIKQDTKNLGLEYDYESVMHYDRYDFTNTPNHATIVPKPDPNVSIGQRVGLSILDVAKINKLYECSVCATLLSKQTGILTSENYPSDYADNVDCVWLIRTPNGQASLTFRDFNVQSTLDCTSDYMRIYDGNSKNSPVLLDKMCGSKTIPPLIASTNEMLVDNFQVEYSRFCTSDYLKLFIDGKQKGPFCGYTSIPVLYSTSNSMILSFHSDWANQAKGFQVSYTFRE</sequence>
<comment type="subcellular location">
    <subcellularLocation>
        <location evidence="10">Cytoplasmic vesicle</location>
        <location evidence="10">Secretory vesicle</location>
        <location evidence="10">Cortical granule</location>
    </subcellularLocation>
</comment>
<evidence type="ECO:0000256" key="9">
    <source>
        <dbReference type="ARBA" id="ARBA00023157"/>
    </source>
</evidence>
<feature type="domain" description="CUB" evidence="14">
    <location>
        <begin position="274"/>
        <end position="432"/>
    </location>
</feature>
<evidence type="ECO:0000256" key="4">
    <source>
        <dbReference type="ARBA" id="ARBA00022729"/>
    </source>
</evidence>
<feature type="signal peptide" evidence="13">
    <location>
        <begin position="1"/>
        <end position="19"/>
    </location>
</feature>
<dbReference type="InterPro" id="IPR001506">
    <property type="entry name" value="Peptidase_M12A"/>
</dbReference>
<dbReference type="Gene3D" id="2.60.120.290">
    <property type="entry name" value="Spermadhesin, CUB domain"/>
    <property type="match status" value="2"/>
</dbReference>
<dbReference type="InterPro" id="IPR024079">
    <property type="entry name" value="MetalloPept_cat_dom_sf"/>
</dbReference>
<feature type="disulfide bond" evidence="12">
    <location>
        <begin position="80"/>
        <end position="83"/>
    </location>
</feature>
<gene>
    <name evidence="16" type="ORF">AB205_0006890</name>
</gene>
<keyword evidence="1" id="KW-0963">Cytoplasm</keyword>
<keyword evidence="9 12" id="KW-1015">Disulfide bond</keyword>
<evidence type="ECO:0000259" key="14">
    <source>
        <dbReference type="PROSITE" id="PS01180"/>
    </source>
</evidence>
<proteinExistence type="predicted"/>
<dbReference type="Pfam" id="PF01400">
    <property type="entry name" value="Astacin"/>
    <property type="match status" value="1"/>
</dbReference>
<dbReference type="PIRSF" id="PIRSF038057">
    <property type="entry name" value="Hatching_enzyme_Uvs2"/>
    <property type="match status" value="1"/>
</dbReference>
<dbReference type="InterPro" id="IPR000859">
    <property type="entry name" value="CUB_dom"/>
</dbReference>
<reference evidence="17" key="1">
    <citation type="journal article" date="2017" name="Nat. Commun.">
        <title>The North American bullfrog draft genome provides insight into hormonal regulation of long noncoding RNA.</title>
        <authorList>
            <person name="Hammond S.A."/>
            <person name="Warren R.L."/>
            <person name="Vandervalk B.P."/>
            <person name="Kucuk E."/>
            <person name="Khan H."/>
            <person name="Gibb E.A."/>
            <person name="Pandoh P."/>
            <person name="Kirk H."/>
            <person name="Zhao Y."/>
            <person name="Jones M."/>
            <person name="Mungall A.J."/>
            <person name="Coope R."/>
            <person name="Pleasance S."/>
            <person name="Moore R.A."/>
            <person name="Holt R.A."/>
            <person name="Round J.M."/>
            <person name="Ohora S."/>
            <person name="Walle B.V."/>
            <person name="Veldhoen N."/>
            <person name="Helbing C.C."/>
            <person name="Birol I."/>
        </authorList>
    </citation>
    <scope>NUCLEOTIDE SEQUENCE [LARGE SCALE GENOMIC DNA]</scope>
</reference>
<protein>
    <recommendedName>
        <fullName evidence="13">Metalloendopeptidase</fullName>
        <ecNumber evidence="13">3.4.24.-</ecNumber>
    </recommendedName>
</protein>
<dbReference type="SMART" id="SM00042">
    <property type="entry name" value="CUB"/>
    <property type="match status" value="1"/>
</dbReference>
<dbReference type="InterPro" id="IPR035914">
    <property type="entry name" value="Sperma_CUB_dom_sf"/>
</dbReference>
<evidence type="ECO:0000256" key="6">
    <source>
        <dbReference type="ARBA" id="ARBA00022833"/>
    </source>
</evidence>
<dbReference type="FunFam" id="2.60.120.290:FF:000005">
    <property type="entry name" value="Procollagen C-endopeptidase enhancer 1"/>
    <property type="match status" value="1"/>
</dbReference>
<dbReference type="PRINTS" id="PR00480">
    <property type="entry name" value="ASTACIN"/>
</dbReference>
<evidence type="ECO:0000256" key="11">
    <source>
        <dbReference type="PROSITE-ProRule" id="PRU00059"/>
    </source>
</evidence>
<dbReference type="PROSITE" id="PS51864">
    <property type="entry name" value="ASTACIN"/>
    <property type="match status" value="1"/>
</dbReference>
<evidence type="ECO:0000259" key="15">
    <source>
        <dbReference type="PROSITE" id="PS51864"/>
    </source>
</evidence>
<keyword evidence="17" id="KW-1185">Reference proteome</keyword>
<keyword evidence="5 12" id="KW-0378">Hydrolase</keyword>
<dbReference type="OrthoDB" id="291007at2759"/>
<name>A0A2G9PR47_AQUCT</name>
<keyword evidence="3 12" id="KW-0479">Metal-binding</keyword>
<evidence type="ECO:0000256" key="13">
    <source>
        <dbReference type="RuleBase" id="RU361183"/>
    </source>
</evidence>
<feature type="binding site" evidence="12">
    <location>
        <position position="181"/>
    </location>
    <ligand>
        <name>Zn(2+)</name>
        <dbReference type="ChEBI" id="CHEBI:29105"/>
        <note>catalytic</note>
    </ligand>
</feature>
<evidence type="ECO:0000313" key="16">
    <source>
        <dbReference type="EMBL" id="PIO05323.1"/>
    </source>
</evidence>
<dbReference type="GO" id="GO:0008270">
    <property type="term" value="F:zinc ion binding"/>
    <property type="evidence" value="ECO:0007669"/>
    <property type="project" value="UniProtKB-UniRule"/>
</dbReference>
<dbReference type="Pfam" id="PF00431">
    <property type="entry name" value="CUB"/>
    <property type="match status" value="1"/>
</dbReference>
<keyword evidence="4 13" id="KW-0732">Signal</keyword>
<dbReference type="EC" id="3.4.24.-" evidence="13"/>
<feature type="binding site" evidence="12">
    <location>
        <position position="171"/>
    </location>
    <ligand>
        <name>Zn(2+)</name>
        <dbReference type="ChEBI" id="CHEBI:29105"/>
        <note>catalytic</note>
    </ligand>
</feature>
<keyword evidence="2 12" id="KW-0645">Protease</keyword>
<evidence type="ECO:0000256" key="5">
    <source>
        <dbReference type="ARBA" id="ARBA00022801"/>
    </source>
</evidence>
<dbReference type="FunFam" id="3.40.390.10:FF:000040">
    <property type="entry name" value="Metalloendopeptidase"/>
    <property type="match status" value="1"/>
</dbReference>
<dbReference type="GO" id="GO:0060473">
    <property type="term" value="C:cortical granule"/>
    <property type="evidence" value="ECO:0007669"/>
    <property type="project" value="UniProtKB-SubCell"/>
</dbReference>
<dbReference type="EMBL" id="KV922543">
    <property type="protein sequence ID" value="PIO05323.1"/>
    <property type="molecule type" value="Genomic_DNA"/>
</dbReference>